<dbReference type="InterPro" id="IPR048276">
    <property type="entry name" value="Phage_tail-like_C"/>
</dbReference>
<accession>A0A0H4KGG8</accession>
<dbReference type="PATRIC" id="fig|135735.6.peg.1449"/>
<proteinExistence type="predicted"/>
<protein>
    <recommendedName>
        <fullName evidence="1">Phage tail-like C-terminal domain-containing protein</fullName>
    </recommendedName>
</protein>
<dbReference type="EMBL" id="CP011974">
    <property type="protein sequence ID" value="AKO91901.1"/>
    <property type="molecule type" value="Genomic_DNA"/>
</dbReference>
<feature type="domain" description="Phage tail-like C-terminal" evidence="1">
    <location>
        <begin position="141"/>
        <end position="244"/>
    </location>
</feature>
<dbReference type="KEGG" id="beo:BEH_07175"/>
<reference evidence="3" key="2">
    <citation type="submission" date="2015-06" db="EMBL/GenBank/DDBJ databases">
        <title>Genome Sequence of Bacillus endophyticus and Analysis of its Companion Mechanism in the Ketogulonigenium vulgare-Bacillus strain Consortium.</title>
        <authorList>
            <person name="Jia N."/>
            <person name="Du J."/>
            <person name="Ding M.-Z."/>
            <person name="Gao F."/>
            <person name="Yuan Y.-J."/>
        </authorList>
    </citation>
    <scope>NUCLEOTIDE SEQUENCE [LARGE SCALE GENOMIC DNA]</scope>
    <source>
        <strain evidence="3">Hbe603</strain>
    </source>
</reference>
<dbReference type="OrthoDB" id="2731856at2"/>
<keyword evidence="3" id="KW-1185">Reference proteome</keyword>
<dbReference type="Proteomes" id="UP000036202">
    <property type="component" value="Chromosome"/>
</dbReference>
<sequence length="255" mass="29380">MDFKQSLYFTYDGIDSRDLGIAQISTQSGLYEETVGLNRSILEEKIEGSDATYTFGFNNENREFPLEIYFENGFTDDSLNELKRLLYKGYYKPLVFEDKPHFISYCTPIGEPKLTHTGNGEGYYVVTMRTNSPYIFSPVTQSLVYDCTANNDIQYVEFVNDGSYPILPDLYINKFEDGDFEIINTSDRGISTKFTNLVDGETVYVDGENEIIETDLTQTYRIENFNHNYLTLIAGMNRLAIRGKGSFYLDYQLKF</sequence>
<dbReference type="RefSeq" id="WP_046216861.1">
    <property type="nucleotide sequence ID" value="NZ_CP011974.1"/>
</dbReference>
<organism evidence="2 3">
    <name type="scientific">Priestia filamentosa</name>
    <dbReference type="NCBI Taxonomy" id="1402861"/>
    <lineage>
        <taxon>Bacteria</taxon>
        <taxon>Bacillati</taxon>
        <taxon>Bacillota</taxon>
        <taxon>Bacilli</taxon>
        <taxon>Bacillales</taxon>
        <taxon>Bacillaceae</taxon>
        <taxon>Priestia</taxon>
    </lineage>
</organism>
<dbReference type="Gene3D" id="2.40.30.200">
    <property type="match status" value="1"/>
</dbReference>
<gene>
    <name evidence="2" type="ORF">BEH_07175</name>
</gene>
<name>A0A0H4KGG8_9BACI</name>
<reference evidence="2 3" key="1">
    <citation type="journal article" date="2015" name="PLoS ONE">
        <title>Genome Sequence of Bacillus endophyticus and Analysis of Its Companion Mechanism in the Ketogulonigenium vulgare-Bacillus Strain Consortium.</title>
        <authorList>
            <person name="Jia N."/>
            <person name="Du J."/>
            <person name="Ding M.Z."/>
            <person name="Gao F."/>
            <person name="Yuan Y.J."/>
        </authorList>
    </citation>
    <scope>NUCLEOTIDE SEQUENCE [LARGE SCALE GENOMIC DNA]</scope>
    <source>
        <strain evidence="2 3">Hbe603</strain>
    </source>
</reference>
<evidence type="ECO:0000313" key="2">
    <source>
        <dbReference type="EMBL" id="AKO91901.1"/>
    </source>
</evidence>
<evidence type="ECO:0000259" key="1">
    <source>
        <dbReference type="Pfam" id="PF20753"/>
    </source>
</evidence>
<evidence type="ECO:0000313" key="3">
    <source>
        <dbReference type="Proteomes" id="UP000036202"/>
    </source>
</evidence>
<dbReference type="Pfam" id="PF20753">
    <property type="entry name" value="DUF6558_C"/>
    <property type="match status" value="1"/>
</dbReference>
<dbReference type="AlphaFoldDB" id="A0A0H4KGG8"/>